<dbReference type="Proteomes" id="UP000799302">
    <property type="component" value="Unassembled WGS sequence"/>
</dbReference>
<comment type="subcellular location">
    <subcellularLocation>
        <location evidence="1">Membrane</location>
        <topology evidence="1">Multi-pass membrane protein</topology>
    </subcellularLocation>
</comment>
<evidence type="ECO:0000313" key="7">
    <source>
        <dbReference type="EMBL" id="KAF2668904.1"/>
    </source>
</evidence>
<evidence type="ECO:0008006" key="9">
    <source>
        <dbReference type="Google" id="ProtNLM"/>
    </source>
</evidence>
<keyword evidence="4" id="KW-1133">Transmembrane helix</keyword>
<dbReference type="InterPro" id="IPR007248">
    <property type="entry name" value="Mpv17_PMP22"/>
</dbReference>
<gene>
    <name evidence="7" type="ORF">BT63DRAFT_424635</name>
</gene>
<dbReference type="EMBL" id="MU004235">
    <property type="protein sequence ID" value="KAF2668904.1"/>
    <property type="molecule type" value="Genomic_DNA"/>
</dbReference>
<protein>
    <recommendedName>
        <fullName evidence="9">Integral membrane protein, Mpv17/PMP22 family</fullName>
    </recommendedName>
</protein>
<evidence type="ECO:0000256" key="6">
    <source>
        <dbReference type="RuleBase" id="RU363053"/>
    </source>
</evidence>
<evidence type="ECO:0000313" key="8">
    <source>
        <dbReference type="Proteomes" id="UP000799302"/>
    </source>
</evidence>
<sequence length="190" mass="20363">MALLDTILQSTVLSVVSNILAQMIAAYQAKTDLFAFDITPITHFIIYTIINVPINVIWQDLLESTFPSSIVEPPTVEKKGDKKVEVKVKTGKGGLNITNTLAKFALDQTVGAAVNIPLFLAVIGLCKGQSVADIVGTVKEDFMPIYLAGAKLWPAVSLISFAAVPVERRVIFGSVAGVAWNIYLSLKASG</sequence>
<proteinExistence type="inferred from homology"/>
<keyword evidence="3" id="KW-0812">Transmembrane</keyword>
<evidence type="ECO:0000256" key="3">
    <source>
        <dbReference type="ARBA" id="ARBA00022692"/>
    </source>
</evidence>
<evidence type="ECO:0000256" key="2">
    <source>
        <dbReference type="ARBA" id="ARBA00006824"/>
    </source>
</evidence>
<dbReference type="PANTHER" id="PTHR11266:SF80">
    <property type="entry name" value="PEROXISOMAL MEMBRANE PROTEIN 2"/>
    <property type="match status" value="1"/>
</dbReference>
<reference evidence="7" key="1">
    <citation type="journal article" date="2020" name="Stud. Mycol.">
        <title>101 Dothideomycetes genomes: a test case for predicting lifestyles and emergence of pathogens.</title>
        <authorList>
            <person name="Haridas S."/>
            <person name="Albert R."/>
            <person name="Binder M."/>
            <person name="Bloem J."/>
            <person name="Labutti K."/>
            <person name="Salamov A."/>
            <person name="Andreopoulos B."/>
            <person name="Baker S."/>
            <person name="Barry K."/>
            <person name="Bills G."/>
            <person name="Bluhm B."/>
            <person name="Cannon C."/>
            <person name="Castanera R."/>
            <person name="Culley D."/>
            <person name="Daum C."/>
            <person name="Ezra D."/>
            <person name="Gonzalez J."/>
            <person name="Henrissat B."/>
            <person name="Kuo A."/>
            <person name="Liang C."/>
            <person name="Lipzen A."/>
            <person name="Lutzoni F."/>
            <person name="Magnuson J."/>
            <person name="Mondo S."/>
            <person name="Nolan M."/>
            <person name="Ohm R."/>
            <person name="Pangilinan J."/>
            <person name="Park H.-J."/>
            <person name="Ramirez L."/>
            <person name="Alfaro M."/>
            <person name="Sun H."/>
            <person name="Tritt A."/>
            <person name="Yoshinaga Y."/>
            <person name="Zwiers L.-H."/>
            <person name="Turgeon B."/>
            <person name="Goodwin S."/>
            <person name="Spatafora J."/>
            <person name="Crous P."/>
            <person name="Grigoriev I."/>
        </authorList>
    </citation>
    <scope>NUCLEOTIDE SEQUENCE</scope>
    <source>
        <strain evidence="7">CBS 115976</strain>
    </source>
</reference>
<keyword evidence="8" id="KW-1185">Reference proteome</keyword>
<evidence type="ECO:0000256" key="4">
    <source>
        <dbReference type="ARBA" id="ARBA00022989"/>
    </source>
</evidence>
<keyword evidence="5" id="KW-0472">Membrane</keyword>
<name>A0A6A6UDB6_9PEZI</name>
<dbReference type="GO" id="GO:0005778">
    <property type="term" value="C:peroxisomal membrane"/>
    <property type="evidence" value="ECO:0007669"/>
    <property type="project" value="TreeGrafter"/>
</dbReference>
<evidence type="ECO:0000256" key="1">
    <source>
        <dbReference type="ARBA" id="ARBA00004141"/>
    </source>
</evidence>
<evidence type="ECO:0000256" key="5">
    <source>
        <dbReference type="ARBA" id="ARBA00023136"/>
    </source>
</evidence>
<organism evidence="7 8">
    <name type="scientific">Microthyrium microscopicum</name>
    <dbReference type="NCBI Taxonomy" id="703497"/>
    <lineage>
        <taxon>Eukaryota</taxon>
        <taxon>Fungi</taxon>
        <taxon>Dikarya</taxon>
        <taxon>Ascomycota</taxon>
        <taxon>Pezizomycotina</taxon>
        <taxon>Dothideomycetes</taxon>
        <taxon>Dothideomycetes incertae sedis</taxon>
        <taxon>Microthyriales</taxon>
        <taxon>Microthyriaceae</taxon>
        <taxon>Microthyrium</taxon>
    </lineage>
</organism>
<comment type="similarity">
    <text evidence="2 6">Belongs to the peroxisomal membrane protein PXMP2/4 family.</text>
</comment>
<dbReference type="OrthoDB" id="10267969at2759"/>
<accession>A0A6A6UDB6</accession>
<dbReference type="PANTHER" id="PTHR11266">
    <property type="entry name" value="PEROXISOMAL MEMBRANE PROTEIN 2, PXMP2 MPV17"/>
    <property type="match status" value="1"/>
</dbReference>
<dbReference type="AlphaFoldDB" id="A0A6A6UDB6"/>
<dbReference type="Pfam" id="PF04117">
    <property type="entry name" value="Mpv17_PMP22"/>
    <property type="match status" value="1"/>
</dbReference>